<keyword evidence="4" id="KW-0106">Calcium</keyword>
<evidence type="ECO:0000256" key="3">
    <source>
        <dbReference type="ARBA" id="ARBA00022801"/>
    </source>
</evidence>
<evidence type="ECO:0000313" key="8">
    <source>
        <dbReference type="Proteomes" id="UP000005877"/>
    </source>
</evidence>
<dbReference type="GO" id="GO:0046872">
    <property type="term" value="F:metal ion binding"/>
    <property type="evidence" value="ECO:0007669"/>
    <property type="project" value="UniProtKB-KW"/>
</dbReference>
<comment type="similarity">
    <text evidence="1">Belongs to the sulfatase family.</text>
</comment>
<dbReference type="InterPro" id="IPR050738">
    <property type="entry name" value="Sulfatase"/>
</dbReference>
<dbReference type="Gene3D" id="3.40.720.10">
    <property type="entry name" value="Alkaline Phosphatase, subunit A"/>
    <property type="match status" value="1"/>
</dbReference>
<dbReference type="InterPro" id="IPR024607">
    <property type="entry name" value="Sulfatase_CS"/>
</dbReference>
<feature type="domain" description="Sulfatase N-terminal" evidence="6">
    <location>
        <begin position="145"/>
        <end position="554"/>
    </location>
</feature>
<accession>G7WPK5</accession>
<dbReference type="SUPFAM" id="SSF49899">
    <property type="entry name" value="Concanavalin A-like lectins/glucanases"/>
    <property type="match status" value="1"/>
</dbReference>
<protein>
    <submittedName>
        <fullName evidence="7">Sulfatase family protein</fullName>
    </submittedName>
</protein>
<dbReference type="PANTHER" id="PTHR42693:SF43">
    <property type="entry name" value="BLL2667 PROTEIN"/>
    <property type="match status" value="1"/>
</dbReference>
<dbReference type="InterPro" id="IPR013320">
    <property type="entry name" value="ConA-like_dom_sf"/>
</dbReference>
<keyword evidence="2" id="KW-0479">Metal-binding</keyword>
<proteinExistence type="inferred from homology"/>
<evidence type="ECO:0000256" key="5">
    <source>
        <dbReference type="SAM" id="MobiDB-lite"/>
    </source>
</evidence>
<evidence type="ECO:0000313" key="7">
    <source>
        <dbReference type="EMBL" id="AET65206.1"/>
    </source>
</evidence>
<dbReference type="AlphaFoldDB" id="G7WPK5"/>
<dbReference type="CDD" id="cd16025">
    <property type="entry name" value="PAS_like"/>
    <property type="match status" value="1"/>
</dbReference>
<evidence type="ECO:0000256" key="1">
    <source>
        <dbReference type="ARBA" id="ARBA00008779"/>
    </source>
</evidence>
<dbReference type="Pfam" id="PF00884">
    <property type="entry name" value="Sulfatase"/>
    <property type="match status" value="1"/>
</dbReference>
<dbReference type="InterPro" id="IPR000917">
    <property type="entry name" value="Sulfatase_N"/>
</dbReference>
<dbReference type="PATRIC" id="fig|1110509.7.peg.2048"/>
<dbReference type="KEGG" id="mhi:Mhar_1849"/>
<dbReference type="GO" id="GO:0016787">
    <property type="term" value="F:hydrolase activity"/>
    <property type="evidence" value="ECO:0007669"/>
    <property type="project" value="UniProtKB-KW"/>
</dbReference>
<sequence>MTVFIILFLSGTTFAASEEEYEGFETKTPLLSAESDDQADGALSRSSNEQLTNRRKVLARDADLESVAEEDVVAPRGEPRLVVMAAGASVREDEGGQEGTRTAADLIQAESGSISTSGCEPVIGISYRDSTPCTAEVAQPPKEAPNVVFIVLDDVGFGQIGCFGGPIDTPNIDRLAVGGLRYNNFHTTAMCSPTRACLLTGRNHHSVGVGAVIELPAGYPGYSMTLSKNAATLPEILLESGFNTFAVGKWHLSDHLNAAGPFDNWPTGRGFEKYYGFIGSETNQWYPDLVSGTTRVDPPKTPEEGYHISEDLVDRAIGFIKSQQAAEPGHPYFLYLSFGACHAPHHAPKEQIDMYKGRFDQGWDEVRNETLARQKAMGIVPEDAELPPRNPDIPAWVDLSEDQQRVFAREQEVYAGFLTHTDAQIGRFLDHLEDMGQLNDTLIVLISDNGASREGGFNGTSNNYLYFNRIIQNVTSVLAHIDELGGTETWNHYAEGWAMAGNTPFKRYKQNTHEGGIHDPMIIYYPALIEDGGRIREQYTHAVDIVPTVLELLGLSAPEVYNGHPQKPIEGVSFAASLSDPDAETGKYVQYYEMVGSRALWYNGWKATAYHTPESGGDFMNDTWELYNTDEDFSEVHDLASEYPQKLQEMIDLWFFEAGKYQVLPLDDRQKARFQPAPKTGVFTYYPGTEKILEPELPDTLNHSYRIAAYVDIPESGAEGVLFSIGGRFGGLSLFVMDGHLVCDYNFVGMRHYTVSSTSEVPAGRSALSMAFDLTGSHQGVCTLYIDGQARGRAEVMIQPYRYSFEEGLEIGKDPQTPVSESYESPFRFTGTIEKVVMEVEG</sequence>
<evidence type="ECO:0000259" key="6">
    <source>
        <dbReference type="Pfam" id="PF00884"/>
    </source>
</evidence>
<name>G7WPK5_METH6</name>
<evidence type="ECO:0000256" key="4">
    <source>
        <dbReference type="ARBA" id="ARBA00022837"/>
    </source>
</evidence>
<feature type="region of interest" description="Disordered" evidence="5">
    <location>
        <begin position="25"/>
        <end position="48"/>
    </location>
</feature>
<dbReference type="SUPFAM" id="SSF53649">
    <property type="entry name" value="Alkaline phosphatase-like"/>
    <property type="match status" value="1"/>
</dbReference>
<gene>
    <name evidence="7" type="ordered locus">Mhar_1849</name>
</gene>
<dbReference type="Proteomes" id="UP000005877">
    <property type="component" value="Chromosome"/>
</dbReference>
<evidence type="ECO:0000256" key="2">
    <source>
        <dbReference type="ARBA" id="ARBA00022723"/>
    </source>
</evidence>
<dbReference type="EMBL" id="CP003117">
    <property type="protein sequence ID" value="AET65206.1"/>
    <property type="molecule type" value="Genomic_DNA"/>
</dbReference>
<dbReference type="STRING" id="1110509.Mhar_1849"/>
<keyword evidence="8" id="KW-1185">Reference proteome</keyword>
<dbReference type="HOGENOM" id="CLU_006332_11_0_2"/>
<reference evidence="7 8" key="1">
    <citation type="journal article" date="2012" name="PLoS ONE">
        <title>The genome characteristics and predicted function of methyl-group oxidation pathway in the obligate aceticlastic methanogens, Methanosaeta spp.</title>
        <authorList>
            <person name="Zhu J."/>
            <person name="Zheng H."/>
            <person name="Ai G."/>
            <person name="Zhang G."/>
            <person name="Liu D."/>
            <person name="Liu X."/>
            <person name="Dong X."/>
        </authorList>
    </citation>
    <scope>NUCLEOTIDE SEQUENCE [LARGE SCALE GENOMIC DNA]</scope>
    <source>
        <strain evidence="7 8">6Ac</strain>
    </source>
</reference>
<keyword evidence="3" id="KW-0378">Hydrolase</keyword>
<dbReference type="PANTHER" id="PTHR42693">
    <property type="entry name" value="ARYLSULFATASE FAMILY MEMBER"/>
    <property type="match status" value="1"/>
</dbReference>
<dbReference type="PROSITE" id="PS00523">
    <property type="entry name" value="SULFATASE_1"/>
    <property type="match status" value="1"/>
</dbReference>
<dbReference type="InterPro" id="IPR017850">
    <property type="entry name" value="Alkaline_phosphatase_core_sf"/>
</dbReference>
<dbReference type="Gene3D" id="3.30.1120.10">
    <property type="match status" value="1"/>
</dbReference>
<organism evidence="7 8">
    <name type="scientific">Methanothrix harundinacea (strain 6Ac)</name>
    <name type="common">Methanosaeta harundinacea</name>
    <dbReference type="NCBI Taxonomy" id="1110509"/>
    <lineage>
        <taxon>Archaea</taxon>
        <taxon>Methanobacteriati</taxon>
        <taxon>Methanobacteriota</taxon>
        <taxon>Stenosarchaea group</taxon>
        <taxon>Methanomicrobia</taxon>
        <taxon>Methanotrichales</taxon>
        <taxon>Methanotrichaceae</taxon>
        <taxon>Methanothrix</taxon>
    </lineage>
</organism>